<keyword evidence="4" id="KW-0698">rRNA processing</keyword>
<keyword evidence="5" id="KW-0539">Nucleus</keyword>
<reference evidence="7" key="1">
    <citation type="journal article" date="2023" name="Insect Mol. Biol.">
        <title>Genome sequencing provides insights into the evolution of gene families encoding plant cell wall-degrading enzymes in longhorned beetles.</title>
        <authorList>
            <person name="Shin N.R."/>
            <person name="Okamura Y."/>
            <person name="Kirsch R."/>
            <person name="Pauchet Y."/>
        </authorList>
    </citation>
    <scope>NUCLEOTIDE SEQUENCE</scope>
    <source>
        <strain evidence="7">AMC_N1</strain>
    </source>
</reference>
<comment type="caution">
    <text evidence="7">The sequence shown here is derived from an EMBL/GenBank/DDBJ whole genome shotgun (WGS) entry which is preliminary data.</text>
</comment>
<sequence>MEMIPTSKYPKEIKTAVEDFVNLLDEDRLKRKLDYIVMEAKKPKALRLYEPKIEEVYVGKRFKVQSKAKAERDKMMHKLKKETKGALREIRRDNAFLSGVKIEQRIKSDKERNEKVKRLYAEASIQQSELNELDRKKKLKEINHFAYFFIYNVQ</sequence>
<comment type="subcellular location">
    <subcellularLocation>
        <location evidence="1">Nucleus</location>
        <location evidence="1">Nucleolus</location>
    </subcellularLocation>
</comment>
<dbReference type="PANTHER" id="PTHR23183:SF0">
    <property type="entry name" value="NUCLEOLAR PROTEIN 14"/>
    <property type="match status" value="1"/>
</dbReference>
<evidence type="ECO:0000256" key="5">
    <source>
        <dbReference type="ARBA" id="ARBA00023242"/>
    </source>
</evidence>
<comment type="similarity">
    <text evidence="2">Belongs to the NOP14 family.</text>
</comment>
<dbReference type="InterPro" id="IPR007276">
    <property type="entry name" value="Nop14"/>
</dbReference>
<dbReference type="PANTHER" id="PTHR23183">
    <property type="entry name" value="NOP14"/>
    <property type="match status" value="1"/>
</dbReference>
<dbReference type="AlphaFoldDB" id="A0AAV8XT81"/>
<dbReference type="Proteomes" id="UP001162162">
    <property type="component" value="Unassembled WGS sequence"/>
</dbReference>
<protein>
    <submittedName>
        <fullName evidence="7">Uncharacterized protein</fullName>
    </submittedName>
</protein>
<comment type="function">
    <text evidence="6">Involved in nucleolar processing of pre-18S ribosomal RNA. Has a role in the nuclear export of 40S pre-ribosomal subunit to the cytoplasm.</text>
</comment>
<evidence type="ECO:0000256" key="3">
    <source>
        <dbReference type="ARBA" id="ARBA00022517"/>
    </source>
</evidence>
<keyword evidence="8" id="KW-1185">Reference proteome</keyword>
<dbReference type="GO" id="GO:0032040">
    <property type="term" value="C:small-subunit processome"/>
    <property type="evidence" value="ECO:0007669"/>
    <property type="project" value="InterPro"/>
</dbReference>
<evidence type="ECO:0000256" key="1">
    <source>
        <dbReference type="ARBA" id="ARBA00004604"/>
    </source>
</evidence>
<evidence type="ECO:0000313" key="8">
    <source>
        <dbReference type="Proteomes" id="UP001162162"/>
    </source>
</evidence>
<dbReference type="GO" id="GO:0030490">
    <property type="term" value="P:maturation of SSU-rRNA"/>
    <property type="evidence" value="ECO:0007669"/>
    <property type="project" value="TreeGrafter"/>
</dbReference>
<evidence type="ECO:0000313" key="7">
    <source>
        <dbReference type="EMBL" id="KAJ8941561.1"/>
    </source>
</evidence>
<evidence type="ECO:0000256" key="2">
    <source>
        <dbReference type="ARBA" id="ARBA00007466"/>
    </source>
</evidence>
<proteinExistence type="inferred from homology"/>
<dbReference type="EMBL" id="JAPWTK010000362">
    <property type="protein sequence ID" value="KAJ8941561.1"/>
    <property type="molecule type" value="Genomic_DNA"/>
</dbReference>
<gene>
    <name evidence="7" type="ORF">NQ318_011520</name>
</gene>
<dbReference type="Pfam" id="PF04147">
    <property type="entry name" value="Nop14"/>
    <property type="match status" value="1"/>
</dbReference>
<keyword evidence="3" id="KW-0690">Ribosome biogenesis</keyword>
<organism evidence="7 8">
    <name type="scientific">Aromia moschata</name>
    <dbReference type="NCBI Taxonomy" id="1265417"/>
    <lineage>
        <taxon>Eukaryota</taxon>
        <taxon>Metazoa</taxon>
        <taxon>Ecdysozoa</taxon>
        <taxon>Arthropoda</taxon>
        <taxon>Hexapoda</taxon>
        <taxon>Insecta</taxon>
        <taxon>Pterygota</taxon>
        <taxon>Neoptera</taxon>
        <taxon>Endopterygota</taxon>
        <taxon>Coleoptera</taxon>
        <taxon>Polyphaga</taxon>
        <taxon>Cucujiformia</taxon>
        <taxon>Chrysomeloidea</taxon>
        <taxon>Cerambycidae</taxon>
        <taxon>Cerambycinae</taxon>
        <taxon>Callichromatini</taxon>
        <taxon>Aromia</taxon>
    </lineage>
</organism>
<accession>A0AAV8XT81</accession>
<evidence type="ECO:0000256" key="4">
    <source>
        <dbReference type="ARBA" id="ARBA00022552"/>
    </source>
</evidence>
<dbReference type="GO" id="GO:0030692">
    <property type="term" value="C:Noc4p-Nop14p complex"/>
    <property type="evidence" value="ECO:0007669"/>
    <property type="project" value="TreeGrafter"/>
</dbReference>
<evidence type="ECO:0000256" key="6">
    <source>
        <dbReference type="ARBA" id="ARBA00024695"/>
    </source>
</evidence>
<name>A0AAV8XT81_9CUCU</name>